<keyword evidence="1" id="KW-1133">Transmembrane helix</keyword>
<feature type="non-terminal residue" evidence="2">
    <location>
        <position position="1"/>
    </location>
</feature>
<dbReference type="PANTHER" id="PTHR23302">
    <property type="entry name" value="TRANSMEMBRANE CHANNEL-RELATED"/>
    <property type="match status" value="1"/>
</dbReference>
<dbReference type="GO" id="GO:0005886">
    <property type="term" value="C:plasma membrane"/>
    <property type="evidence" value="ECO:0007669"/>
    <property type="project" value="InterPro"/>
</dbReference>
<feature type="non-terminal residue" evidence="2">
    <location>
        <position position="187"/>
    </location>
</feature>
<dbReference type="EMBL" id="CAXKWB010014763">
    <property type="protein sequence ID" value="CAL4111666.1"/>
    <property type="molecule type" value="Genomic_DNA"/>
</dbReference>
<dbReference type="Proteomes" id="UP001497623">
    <property type="component" value="Unassembled WGS sequence"/>
</dbReference>
<dbReference type="GO" id="GO:0008381">
    <property type="term" value="F:mechanosensitive monoatomic ion channel activity"/>
    <property type="evidence" value="ECO:0007669"/>
    <property type="project" value="TreeGrafter"/>
</dbReference>
<feature type="transmembrane region" description="Helical" evidence="1">
    <location>
        <begin position="20"/>
        <end position="40"/>
    </location>
</feature>
<protein>
    <submittedName>
        <fullName evidence="2">Uncharacterized protein</fullName>
    </submittedName>
</protein>
<dbReference type="AlphaFoldDB" id="A0AAV2R4C8"/>
<evidence type="ECO:0000313" key="2">
    <source>
        <dbReference type="EMBL" id="CAL4111666.1"/>
    </source>
</evidence>
<gene>
    <name evidence="2" type="ORF">MNOR_LOCUS19694</name>
</gene>
<name>A0AAV2R4C8_MEGNR</name>
<accession>A0AAV2R4C8</accession>
<organism evidence="2 3">
    <name type="scientific">Meganyctiphanes norvegica</name>
    <name type="common">Northern krill</name>
    <name type="synonym">Thysanopoda norvegica</name>
    <dbReference type="NCBI Taxonomy" id="48144"/>
    <lineage>
        <taxon>Eukaryota</taxon>
        <taxon>Metazoa</taxon>
        <taxon>Ecdysozoa</taxon>
        <taxon>Arthropoda</taxon>
        <taxon>Crustacea</taxon>
        <taxon>Multicrustacea</taxon>
        <taxon>Malacostraca</taxon>
        <taxon>Eumalacostraca</taxon>
        <taxon>Eucarida</taxon>
        <taxon>Euphausiacea</taxon>
        <taxon>Euphausiidae</taxon>
        <taxon>Meganyctiphanes</taxon>
    </lineage>
</organism>
<dbReference type="PANTHER" id="PTHR23302:SF43">
    <property type="entry name" value="TMC DOMAIN-CONTAINING PROTEIN"/>
    <property type="match status" value="1"/>
</dbReference>
<comment type="caution">
    <text evidence="2">The sequence shown here is derived from an EMBL/GenBank/DDBJ whole genome shotgun (WGS) entry which is preliminary data.</text>
</comment>
<reference evidence="2 3" key="1">
    <citation type="submission" date="2024-05" db="EMBL/GenBank/DDBJ databases">
        <authorList>
            <person name="Wallberg A."/>
        </authorList>
    </citation>
    <scope>NUCLEOTIDE SEQUENCE [LARGE SCALE GENOMIC DNA]</scope>
</reference>
<evidence type="ECO:0000313" key="3">
    <source>
        <dbReference type="Proteomes" id="UP001497623"/>
    </source>
</evidence>
<proteinExistence type="predicted"/>
<keyword evidence="3" id="KW-1185">Reference proteome</keyword>
<feature type="transmembrane region" description="Helical" evidence="1">
    <location>
        <begin position="69"/>
        <end position="97"/>
    </location>
</feature>
<dbReference type="InterPro" id="IPR038900">
    <property type="entry name" value="TMC"/>
</dbReference>
<keyword evidence="1" id="KW-0472">Membrane</keyword>
<keyword evidence="1" id="KW-0812">Transmembrane</keyword>
<evidence type="ECO:0000256" key="1">
    <source>
        <dbReference type="SAM" id="Phobius"/>
    </source>
</evidence>
<sequence length="187" mass="21202">LTFQRPAESPWRAAQTETLFFALTLLALILAIMAYGYVMVKGKVSTNCGPFVGYTHYIDLVWELTGDNLILIIVSWFLEPRVVAGVLGLLGIVVYYAKSMAEGRAEIIELLQHQLDLEVQDRAFLLKLTEKLVKIEHQAEKIGFVQSQTFPVLSPHKLTKRASFTFTNNRDDYDVVEELQNQALIQN</sequence>